<dbReference type="Proteomes" id="UP000789739">
    <property type="component" value="Unassembled WGS sequence"/>
</dbReference>
<name>A0A9N9H9P1_9GLOM</name>
<feature type="non-terminal residue" evidence="1">
    <location>
        <position position="1"/>
    </location>
</feature>
<dbReference type="EMBL" id="CAJVPI010004429">
    <property type="protein sequence ID" value="CAG8667561.1"/>
    <property type="molecule type" value="Genomic_DNA"/>
</dbReference>
<dbReference type="OrthoDB" id="2442231at2759"/>
<accession>A0A9N9H9P1</accession>
<gene>
    <name evidence="1" type="ORF">PBRASI_LOCUS11126</name>
</gene>
<comment type="caution">
    <text evidence="1">The sequence shown here is derived from an EMBL/GenBank/DDBJ whole genome shotgun (WGS) entry which is preliminary data.</text>
</comment>
<dbReference type="AlphaFoldDB" id="A0A9N9H9P1"/>
<keyword evidence="2" id="KW-1185">Reference proteome</keyword>
<evidence type="ECO:0000313" key="1">
    <source>
        <dbReference type="EMBL" id="CAG8667561.1"/>
    </source>
</evidence>
<reference evidence="1" key="1">
    <citation type="submission" date="2021-06" db="EMBL/GenBank/DDBJ databases">
        <authorList>
            <person name="Kallberg Y."/>
            <person name="Tangrot J."/>
            <person name="Rosling A."/>
        </authorList>
    </citation>
    <scope>NUCLEOTIDE SEQUENCE</scope>
    <source>
        <strain evidence="1">BR232B</strain>
    </source>
</reference>
<organism evidence="1 2">
    <name type="scientific">Paraglomus brasilianum</name>
    <dbReference type="NCBI Taxonomy" id="144538"/>
    <lineage>
        <taxon>Eukaryota</taxon>
        <taxon>Fungi</taxon>
        <taxon>Fungi incertae sedis</taxon>
        <taxon>Mucoromycota</taxon>
        <taxon>Glomeromycotina</taxon>
        <taxon>Glomeromycetes</taxon>
        <taxon>Paraglomerales</taxon>
        <taxon>Paraglomeraceae</taxon>
        <taxon>Paraglomus</taxon>
    </lineage>
</organism>
<sequence length="99" mass="11543">KDKLGEVHEVKDVKIVALEHNQEENTLTTHEKIHYKRGYMDINSAIQQKNNKEVSQLVKKIESILKSDLSPYERKIALFNVIKRLEVGTMSPEKKKRTN</sequence>
<proteinExistence type="predicted"/>
<evidence type="ECO:0000313" key="2">
    <source>
        <dbReference type="Proteomes" id="UP000789739"/>
    </source>
</evidence>
<protein>
    <submittedName>
        <fullName evidence="1">5996_t:CDS:1</fullName>
    </submittedName>
</protein>